<dbReference type="HOGENOM" id="CLU_2833047_0_0_1"/>
<evidence type="ECO:0008006" key="4">
    <source>
        <dbReference type="Google" id="ProtNLM"/>
    </source>
</evidence>
<reference evidence="3" key="2">
    <citation type="submission" date="2015-01" db="EMBL/GenBank/DDBJ databases">
        <title>Evolutionary Origins and Diversification of the Mycorrhizal Mutualists.</title>
        <authorList>
            <consortium name="DOE Joint Genome Institute"/>
            <consortium name="Mycorrhizal Genomics Consortium"/>
            <person name="Kohler A."/>
            <person name="Kuo A."/>
            <person name="Nagy L.G."/>
            <person name="Floudas D."/>
            <person name="Copeland A."/>
            <person name="Barry K.W."/>
            <person name="Cichocki N."/>
            <person name="Veneault-Fourrey C."/>
            <person name="LaButti K."/>
            <person name="Lindquist E.A."/>
            <person name="Lipzen A."/>
            <person name="Lundell T."/>
            <person name="Morin E."/>
            <person name="Murat C."/>
            <person name="Riley R."/>
            <person name="Ohm R."/>
            <person name="Sun H."/>
            <person name="Tunlid A."/>
            <person name="Henrissat B."/>
            <person name="Grigoriev I.V."/>
            <person name="Hibbett D.S."/>
            <person name="Martin F."/>
        </authorList>
    </citation>
    <scope>NUCLEOTIDE SEQUENCE [LARGE SCALE GENOMIC DNA]</scope>
    <source>
        <strain evidence="3">MUT 4182</strain>
    </source>
</reference>
<proteinExistence type="predicted"/>
<accession>A0A0C3QTF2</accession>
<gene>
    <name evidence="2" type="ORF">M407DRAFT_241812</name>
</gene>
<feature type="signal peptide" evidence="1">
    <location>
        <begin position="1"/>
        <end position="19"/>
    </location>
</feature>
<evidence type="ECO:0000313" key="3">
    <source>
        <dbReference type="Proteomes" id="UP000054248"/>
    </source>
</evidence>
<dbReference type="AlphaFoldDB" id="A0A0C3QTF2"/>
<dbReference type="EMBL" id="KN822963">
    <property type="protein sequence ID" value="KIO31474.1"/>
    <property type="molecule type" value="Genomic_DNA"/>
</dbReference>
<dbReference type="Proteomes" id="UP000054248">
    <property type="component" value="Unassembled WGS sequence"/>
</dbReference>
<keyword evidence="1" id="KW-0732">Signal</keyword>
<evidence type="ECO:0000313" key="2">
    <source>
        <dbReference type="EMBL" id="KIO31474.1"/>
    </source>
</evidence>
<reference evidence="2 3" key="1">
    <citation type="submission" date="2014-04" db="EMBL/GenBank/DDBJ databases">
        <authorList>
            <consortium name="DOE Joint Genome Institute"/>
            <person name="Kuo A."/>
            <person name="Girlanda M."/>
            <person name="Perotto S."/>
            <person name="Kohler A."/>
            <person name="Nagy L.G."/>
            <person name="Floudas D."/>
            <person name="Copeland A."/>
            <person name="Barry K.W."/>
            <person name="Cichocki N."/>
            <person name="Veneault-Fourrey C."/>
            <person name="LaButti K."/>
            <person name="Lindquist E.A."/>
            <person name="Lipzen A."/>
            <person name="Lundell T."/>
            <person name="Morin E."/>
            <person name="Murat C."/>
            <person name="Sun H."/>
            <person name="Tunlid A."/>
            <person name="Henrissat B."/>
            <person name="Grigoriev I.V."/>
            <person name="Hibbett D.S."/>
            <person name="Martin F."/>
            <person name="Nordberg H.P."/>
            <person name="Cantor M.N."/>
            <person name="Hua S.X."/>
        </authorList>
    </citation>
    <scope>NUCLEOTIDE SEQUENCE [LARGE SCALE GENOMIC DNA]</scope>
    <source>
        <strain evidence="2 3">MUT 4182</strain>
    </source>
</reference>
<protein>
    <recommendedName>
        <fullName evidence="4">Secreted protein</fullName>
    </recommendedName>
</protein>
<feature type="chain" id="PRO_5002180827" description="Secreted protein" evidence="1">
    <location>
        <begin position="20"/>
        <end position="66"/>
    </location>
</feature>
<sequence>MPRTPGLSFSVLSLHIVTTSFIASTFESRVSSSTSPRSSNTHITNLSSHLAQVEIRFGVPVRLQVD</sequence>
<evidence type="ECO:0000256" key="1">
    <source>
        <dbReference type="SAM" id="SignalP"/>
    </source>
</evidence>
<name>A0A0C3QTF2_9AGAM</name>
<organism evidence="2 3">
    <name type="scientific">Tulasnella calospora MUT 4182</name>
    <dbReference type="NCBI Taxonomy" id="1051891"/>
    <lineage>
        <taxon>Eukaryota</taxon>
        <taxon>Fungi</taxon>
        <taxon>Dikarya</taxon>
        <taxon>Basidiomycota</taxon>
        <taxon>Agaricomycotina</taxon>
        <taxon>Agaricomycetes</taxon>
        <taxon>Cantharellales</taxon>
        <taxon>Tulasnellaceae</taxon>
        <taxon>Tulasnella</taxon>
    </lineage>
</organism>
<keyword evidence="3" id="KW-1185">Reference proteome</keyword>